<keyword evidence="8" id="KW-0812">Transmembrane</keyword>
<keyword evidence="8" id="KW-0472">Membrane</keyword>
<protein>
    <submittedName>
        <fullName evidence="10">Gamma-glutamyltransferase</fullName>
    </submittedName>
</protein>
<sequence length="524" mass="57466">MRSLVIGGAFLLLCVSWLGLTTNTTKTTFGTREVKSSNTARSTANASRQPSFQGHLVSGTHGAVAVETQECSDVGVEILRQGGNAVDSAIASALCIGVMSNFATVLTLYFYLRGGFMLIRSPNGEYEFIDYRETAPQGSDKDMYRDDPLLAQRGGLAIGVPGEIRGFELAHKRHGVLPWAKLFSPAIKIAREGFTANDYLYEKLMRAESWLLEDDEFSKIYAPTGTLAKPGDIIKRPTLANTLEIIAQEGPDAFYTGHIAESIIETVQAAGGIMTLDDLRGYEPIIRPTISTYYHGKKITTCTAPTSGPILLSILNILEQYPLHALGRIGVNVHRLVESMKFGFAFRTEFGDPEFTHLEDRYQEITTKQWADKARANISDTETHSPLYYQPKYDHIDAHGTMHLTVVDENDGVVTLTSTVNLLFGSRVMDPVTGIILNDEMDDFSIPGIPNDFGLYPAVYNYVEPGKRPLSSITPTIVESDGNFDLALGGSGGSQIITATLNVSEIYRLMCLSNKKISLINILL</sequence>
<dbReference type="SUPFAM" id="SSF56235">
    <property type="entry name" value="N-terminal nucleophile aminohydrolases (Ntn hydrolases)"/>
    <property type="match status" value="1"/>
</dbReference>
<dbReference type="STRING" id="90262.A0A1X2J1B2"/>
<organism evidence="10 11">
    <name type="scientific">Absidia repens</name>
    <dbReference type="NCBI Taxonomy" id="90262"/>
    <lineage>
        <taxon>Eukaryota</taxon>
        <taxon>Fungi</taxon>
        <taxon>Fungi incertae sedis</taxon>
        <taxon>Mucoromycota</taxon>
        <taxon>Mucoromycotina</taxon>
        <taxon>Mucoromycetes</taxon>
        <taxon>Mucorales</taxon>
        <taxon>Cunninghamellaceae</taxon>
        <taxon>Absidia</taxon>
    </lineage>
</organism>
<dbReference type="GO" id="GO:0006508">
    <property type="term" value="P:proteolysis"/>
    <property type="evidence" value="ECO:0007669"/>
    <property type="project" value="UniProtKB-KW"/>
</dbReference>
<dbReference type="PRINTS" id="PR01210">
    <property type="entry name" value="GGTRANSPTASE"/>
</dbReference>
<feature type="signal peptide" evidence="9">
    <location>
        <begin position="1"/>
        <end position="19"/>
    </location>
</feature>
<evidence type="ECO:0000256" key="4">
    <source>
        <dbReference type="ARBA" id="ARBA00023180"/>
    </source>
</evidence>
<evidence type="ECO:0000256" key="2">
    <source>
        <dbReference type="ARBA" id="ARBA00022679"/>
    </source>
</evidence>
<reference evidence="10 11" key="1">
    <citation type="submission" date="2016-07" db="EMBL/GenBank/DDBJ databases">
        <title>Pervasive Adenine N6-methylation of Active Genes in Fungi.</title>
        <authorList>
            <consortium name="DOE Joint Genome Institute"/>
            <person name="Mondo S.J."/>
            <person name="Dannebaum R.O."/>
            <person name="Kuo R.C."/>
            <person name="Labutti K."/>
            <person name="Haridas S."/>
            <person name="Kuo A."/>
            <person name="Salamov A."/>
            <person name="Ahrendt S.R."/>
            <person name="Lipzen A."/>
            <person name="Sullivan W."/>
            <person name="Andreopoulos W.B."/>
            <person name="Clum A."/>
            <person name="Lindquist E."/>
            <person name="Daum C."/>
            <person name="Ramamoorthy G.K."/>
            <person name="Gryganskyi A."/>
            <person name="Culley D."/>
            <person name="Magnuson J.K."/>
            <person name="James T.Y."/>
            <person name="O'Malley M.A."/>
            <person name="Stajich J.E."/>
            <person name="Spatafora J.W."/>
            <person name="Visel A."/>
            <person name="Grigoriev I.V."/>
        </authorList>
    </citation>
    <scope>NUCLEOTIDE SEQUENCE [LARGE SCALE GENOMIC DNA]</scope>
    <source>
        <strain evidence="10 11">NRRL 1336</strain>
    </source>
</reference>
<dbReference type="PANTHER" id="PTHR11686:SF9">
    <property type="entry name" value="RE13973P"/>
    <property type="match status" value="1"/>
</dbReference>
<keyword evidence="11" id="KW-1185">Reference proteome</keyword>
<evidence type="ECO:0000313" key="11">
    <source>
        <dbReference type="Proteomes" id="UP000193560"/>
    </source>
</evidence>
<dbReference type="GO" id="GO:0016746">
    <property type="term" value="F:acyltransferase activity"/>
    <property type="evidence" value="ECO:0007669"/>
    <property type="project" value="UniProtKB-KW"/>
</dbReference>
<dbReference type="InterPro" id="IPR043137">
    <property type="entry name" value="GGT_ssub_C"/>
</dbReference>
<feature type="chain" id="PRO_5011987357" evidence="9">
    <location>
        <begin position="20"/>
        <end position="524"/>
    </location>
</feature>
<dbReference type="EMBL" id="MCGE01000001">
    <property type="protein sequence ID" value="ORZ25601.1"/>
    <property type="molecule type" value="Genomic_DNA"/>
</dbReference>
<feature type="binding site" evidence="7">
    <location>
        <position position="443"/>
    </location>
    <ligand>
        <name>L-glutamate</name>
        <dbReference type="ChEBI" id="CHEBI:29985"/>
    </ligand>
</feature>
<dbReference type="FunFam" id="1.10.246.130:FF:000005">
    <property type="entry name" value="Gamma-glutamyltranspeptidase 1, putative"/>
    <property type="match status" value="1"/>
</dbReference>
<keyword evidence="8" id="KW-1133">Transmembrane helix</keyword>
<dbReference type="OrthoDB" id="1081007at2759"/>
<dbReference type="InterPro" id="IPR043138">
    <property type="entry name" value="GGT_lsub"/>
</dbReference>
<keyword evidence="4" id="KW-0325">Glycoprotein</keyword>
<dbReference type="GO" id="GO:0036374">
    <property type="term" value="F:glutathione hydrolase activity"/>
    <property type="evidence" value="ECO:0007669"/>
    <property type="project" value="InterPro"/>
</dbReference>
<dbReference type="Pfam" id="PF01019">
    <property type="entry name" value="G_glu_transpept"/>
    <property type="match status" value="1"/>
</dbReference>
<evidence type="ECO:0000256" key="9">
    <source>
        <dbReference type="SAM" id="SignalP"/>
    </source>
</evidence>
<dbReference type="GO" id="GO:0006751">
    <property type="term" value="P:glutathione catabolic process"/>
    <property type="evidence" value="ECO:0007669"/>
    <property type="project" value="InterPro"/>
</dbReference>
<evidence type="ECO:0000256" key="8">
    <source>
        <dbReference type="SAM" id="Phobius"/>
    </source>
</evidence>
<dbReference type="Gene3D" id="1.10.246.130">
    <property type="match status" value="1"/>
</dbReference>
<keyword evidence="5" id="KW-0012">Acyltransferase</keyword>
<keyword evidence="1" id="KW-0645">Protease</keyword>
<accession>A0A1X2J1B2</accession>
<dbReference type="GO" id="GO:0005886">
    <property type="term" value="C:plasma membrane"/>
    <property type="evidence" value="ECO:0007669"/>
    <property type="project" value="TreeGrafter"/>
</dbReference>
<feature type="transmembrane region" description="Helical" evidence="8">
    <location>
        <begin position="89"/>
        <end position="112"/>
    </location>
</feature>
<feature type="binding site" evidence="7">
    <location>
        <begin position="471"/>
        <end position="472"/>
    </location>
    <ligand>
        <name>L-glutamate</name>
        <dbReference type="ChEBI" id="CHEBI:29985"/>
    </ligand>
</feature>
<keyword evidence="2 10" id="KW-0808">Transferase</keyword>
<evidence type="ECO:0000313" key="10">
    <source>
        <dbReference type="EMBL" id="ORZ25601.1"/>
    </source>
</evidence>
<evidence type="ECO:0000256" key="3">
    <source>
        <dbReference type="ARBA" id="ARBA00022801"/>
    </source>
</evidence>
<keyword evidence="9" id="KW-0732">Signal</keyword>
<dbReference type="InterPro" id="IPR000101">
    <property type="entry name" value="GGT_peptidase"/>
</dbReference>
<comment type="caution">
    <text evidence="10">The sequence shown here is derived from an EMBL/GenBank/DDBJ whole genome shotgun (WGS) entry which is preliminary data.</text>
</comment>
<evidence type="ECO:0000256" key="6">
    <source>
        <dbReference type="PIRSR" id="PIRSR600101-1"/>
    </source>
</evidence>
<gene>
    <name evidence="10" type="ORF">BCR42DRAFT_314744</name>
</gene>
<name>A0A1X2J1B2_9FUNG</name>
<dbReference type="InterPro" id="IPR029055">
    <property type="entry name" value="Ntn_hydrolases_N"/>
</dbReference>
<proteinExistence type="predicted"/>
<feature type="binding site" evidence="7">
    <location>
        <position position="493"/>
    </location>
    <ligand>
        <name>L-glutamate</name>
        <dbReference type="ChEBI" id="CHEBI:29985"/>
    </ligand>
</feature>
<evidence type="ECO:0000256" key="5">
    <source>
        <dbReference type="ARBA" id="ARBA00023315"/>
    </source>
</evidence>
<dbReference type="PANTHER" id="PTHR11686">
    <property type="entry name" value="GAMMA GLUTAMYL TRANSPEPTIDASE"/>
    <property type="match status" value="1"/>
</dbReference>
<evidence type="ECO:0000256" key="1">
    <source>
        <dbReference type="ARBA" id="ARBA00022670"/>
    </source>
</evidence>
<feature type="binding site" evidence="7">
    <location>
        <begin position="419"/>
        <end position="421"/>
    </location>
    <ligand>
        <name>L-glutamate</name>
        <dbReference type="ChEBI" id="CHEBI:29985"/>
    </ligand>
</feature>
<evidence type="ECO:0000256" key="7">
    <source>
        <dbReference type="PIRSR" id="PIRSR600101-2"/>
    </source>
</evidence>
<feature type="binding site" evidence="7">
    <location>
        <position position="132"/>
    </location>
    <ligand>
        <name>L-glutamate</name>
        <dbReference type="ChEBI" id="CHEBI:29985"/>
    </ligand>
</feature>
<keyword evidence="3" id="KW-0378">Hydrolase</keyword>
<dbReference type="NCBIfam" id="TIGR00066">
    <property type="entry name" value="g_glut_trans"/>
    <property type="match status" value="1"/>
</dbReference>
<feature type="active site" description="Nucleophile" evidence="6">
    <location>
        <position position="401"/>
    </location>
</feature>
<dbReference type="Proteomes" id="UP000193560">
    <property type="component" value="Unassembled WGS sequence"/>
</dbReference>
<dbReference type="AlphaFoldDB" id="A0A1X2J1B2"/>
<dbReference type="Gene3D" id="3.60.20.40">
    <property type="match status" value="1"/>
</dbReference>